<evidence type="ECO:0000313" key="2">
    <source>
        <dbReference type="Proteomes" id="UP001500121"/>
    </source>
</evidence>
<reference evidence="2" key="1">
    <citation type="journal article" date="2019" name="Int. J. Syst. Evol. Microbiol.">
        <title>The Global Catalogue of Microorganisms (GCM) 10K type strain sequencing project: providing services to taxonomists for standard genome sequencing and annotation.</title>
        <authorList>
            <consortium name="The Broad Institute Genomics Platform"/>
            <consortium name="The Broad Institute Genome Sequencing Center for Infectious Disease"/>
            <person name="Wu L."/>
            <person name="Ma J."/>
        </authorList>
    </citation>
    <scope>NUCLEOTIDE SEQUENCE [LARGE SCALE GENOMIC DNA]</scope>
    <source>
        <strain evidence="2">JCM 19015</strain>
    </source>
</reference>
<sequence>MADDEFDSLETPRCPLHPTTRLVVAGTDAEGSDARWQCPVPDCVYSQLA</sequence>
<evidence type="ECO:0000313" key="1">
    <source>
        <dbReference type="EMBL" id="GAA4754946.1"/>
    </source>
</evidence>
<keyword evidence="2" id="KW-1185">Reference proteome</keyword>
<accession>A0ABP8ZFG9</accession>
<name>A0ABP8ZFG9_9MICO</name>
<proteinExistence type="predicted"/>
<dbReference type="RefSeq" id="WP_345482154.1">
    <property type="nucleotide sequence ID" value="NZ_BAABLP010000007.1"/>
</dbReference>
<gene>
    <name evidence="1" type="ORF">GCM10025783_30080</name>
</gene>
<dbReference type="EMBL" id="BAABLP010000007">
    <property type="protein sequence ID" value="GAA4754946.1"/>
    <property type="molecule type" value="Genomic_DNA"/>
</dbReference>
<dbReference type="Proteomes" id="UP001500121">
    <property type="component" value="Unassembled WGS sequence"/>
</dbReference>
<comment type="caution">
    <text evidence="1">The sequence shown here is derived from an EMBL/GenBank/DDBJ whole genome shotgun (WGS) entry which is preliminary data.</text>
</comment>
<protein>
    <submittedName>
        <fullName evidence="1">Uncharacterized protein</fullName>
    </submittedName>
</protein>
<organism evidence="1 2">
    <name type="scientific">Amnibacterium soli</name>
    <dbReference type="NCBI Taxonomy" id="1282736"/>
    <lineage>
        <taxon>Bacteria</taxon>
        <taxon>Bacillati</taxon>
        <taxon>Actinomycetota</taxon>
        <taxon>Actinomycetes</taxon>
        <taxon>Micrococcales</taxon>
        <taxon>Microbacteriaceae</taxon>
        <taxon>Amnibacterium</taxon>
    </lineage>
</organism>